<comment type="caution">
    <text evidence="1">The sequence shown here is derived from an EMBL/GenBank/DDBJ whole genome shotgun (WGS) entry which is preliminary data.</text>
</comment>
<dbReference type="EMBL" id="BARU01009910">
    <property type="protein sequence ID" value="GAH43061.1"/>
    <property type="molecule type" value="Genomic_DNA"/>
</dbReference>
<gene>
    <name evidence="1" type="ORF">S03H2_19025</name>
</gene>
<reference evidence="1" key="1">
    <citation type="journal article" date="2014" name="Front. Microbiol.">
        <title>High frequency of phylogenetically diverse reductive dehalogenase-homologous genes in deep subseafloor sedimentary metagenomes.</title>
        <authorList>
            <person name="Kawai M."/>
            <person name="Futagami T."/>
            <person name="Toyoda A."/>
            <person name="Takaki Y."/>
            <person name="Nishi S."/>
            <person name="Hori S."/>
            <person name="Arai W."/>
            <person name="Tsubouchi T."/>
            <person name="Morono Y."/>
            <person name="Uchiyama I."/>
            <person name="Ito T."/>
            <person name="Fujiyama A."/>
            <person name="Inagaki F."/>
            <person name="Takami H."/>
        </authorList>
    </citation>
    <scope>NUCLEOTIDE SEQUENCE</scope>
    <source>
        <strain evidence="1">Expedition CK06-06</strain>
    </source>
</reference>
<organism evidence="1">
    <name type="scientific">marine sediment metagenome</name>
    <dbReference type="NCBI Taxonomy" id="412755"/>
    <lineage>
        <taxon>unclassified sequences</taxon>
        <taxon>metagenomes</taxon>
        <taxon>ecological metagenomes</taxon>
    </lineage>
</organism>
<dbReference type="AlphaFoldDB" id="X1FBQ3"/>
<accession>X1FBQ3</accession>
<feature type="non-terminal residue" evidence="1">
    <location>
        <position position="1"/>
    </location>
</feature>
<protein>
    <submittedName>
        <fullName evidence="1">Uncharacterized protein</fullName>
    </submittedName>
</protein>
<proteinExistence type="predicted"/>
<sequence length="74" mass="8301">IDKSDPAFKGEDILRLSIGLNSPYDRSGKLPEPLLEKKLKFSPAPPDAPKISYEDGWYDLEISPETSLKRWIAG</sequence>
<evidence type="ECO:0000313" key="1">
    <source>
        <dbReference type="EMBL" id="GAH43061.1"/>
    </source>
</evidence>
<name>X1FBQ3_9ZZZZ</name>